<keyword evidence="8" id="KW-1185">Reference proteome</keyword>
<dbReference type="SUPFAM" id="SSF53474">
    <property type="entry name" value="alpha/beta-Hydrolases"/>
    <property type="match status" value="1"/>
</dbReference>
<dbReference type="GO" id="GO:0016042">
    <property type="term" value="P:lipid catabolic process"/>
    <property type="evidence" value="ECO:0007669"/>
    <property type="project" value="TreeGrafter"/>
</dbReference>
<dbReference type="PANTHER" id="PTHR11610:SF169">
    <property type="entry name" value="GH15759P-RELATED"/>
    <property type="match status" value="1"/>
</dbReference>
<dbReference type="PANTHER" id="PTHR11610">
    <property type="entry name" value="LIPASE"/>
    <property type="match status" value="1"/>
</dbReference>
<dbReference type="STRING" id="104452.A0A0L7LRM4"/>
<comment type="similarity">
    <text evidence="2 4">Belongs to the AB hydrolase superfamily. Lipase family.</text>
</comment>
<evidence type="ECO:0000313" key="7">
    <source>
        <dbReference type="EMBL" id="KOB77841.1"/>
    </source>
</evidence>
<dbReference type="InterPro" id="IPR000734">
    <property type="entry name" value="TAG_lipase"/>
</dbReference>
<evidence type="ECO:0000256" key="3">
    <source>
        <dbReference type="ARBA" id="ARBA00022525"/>
    </source>
</evidence>
<evidence type="ECO:0000259" key="6">
    <source>
        <dbReference type="Pfam" id="PF00151"/>
    </source>
</evidence>
<evidence type="ECO:0000256" key="4">
    <source>
        <dbReference type="RuleBase" id="RU004262"/>
    </source>
</evidence>
<dbReference type="AlphaFoldDB" id="A0A0L7LRM4"/>
<dbReference type="GO" id="GO:0016298">
    <property type="term" value="F:lipase activity"/>
    <property type="evidence" value="ECO:0007669"/>
    <property type="project" value="InterPro"/>
</dbReference>
<dbReference type="InterPro" id="IPR029058">
    <property type="entry name" value="AB_hydrolase_fold"/>
</dbReference>
<evidence type="ECO:0000256" key="2">
    <source>
        <dbReference type="ARBA" id="ARBA00010701"/>
    </source>
</evidence>
<proteinExistence type="inferred from homology"/>
<dbReference type="Proteomes" id="UP000037510">
    <property type="component" value="Unassembled WGS sequence"/>
</dbReference>
<dbReference type="GO" id="GO:0017171">
    <property type="term" value="F:serine hydrolase activity"/>
    <property type="evidence" value="ECO:0007669"/>
    <property type="project" value="TreeGrafter"/>
</dbReference>
<evidence type="ECO:0000256" key="5">
    <source>
        <dbReference type="SAM" id="MobiDB-lite"/>
    </source>
</evidence>
<dbReference type="InterPro" id="IPR013818">
    <property type="entry name" value="Lipase"/>
</dbReference>
<dbReference type="EMBL" id="JTDY01000295">
    <property type="protein sequence ID" value="KOB77841.1"/>
    <property type="molecule type" value="Genomic_DNA"/>
</dbReference>
<evidence type="ECO:0000256" key="1">
    <source>
        <dbReference type="ARBA" id="ARBA00004613"/>
    </source>
</evidence>
<feature type="compositionally biased region" description="Basic and acidic residues" evidence="5">
    <location>
        <begin position="241"/>
        <end position="251"/>
    </location>
</feature>
<sequence length="569" mass="65797">IAPVDKSKCPFVKDGNDVAFQLFTSLQAGPWYFTAAQNTWYIGRYAGRFIDYLVSRSGSESKYHTFGISPQPGCELEVVIPKQMLLNKFFCSHWRSYQYYTESVIRPIGFKASECPSWKDYTSGACAFGRTIHMGYGADTNIEYKLEKLFNFIQAVRAKINKTDNTVTIDRVKAKLDSLYEFKDDFVDYLNGYDDENYDKPTESSKNYDKRTEDVTDDDFEEIIDDIITKSSENSDETPNEDIKPNFDQLNKTEGDNNKEVFIEDQIAEETDLYTKAKLAEVNIKNNDDILLMNEDTLDVKIRIKRDADLLNHKRDDVELTVVSGNLTLANDDRTNNSEEFKFLKNITSVVKINVKNNVTKQNDTGALNFDTKPTVNNSDDGFELTSDEKDVDLKNATQNMNKDSKSFKFNIFRRRPILRQIIRMIPRINMNYISKDKRPKFNSQRNKVDKIDYKSGKIWSLEPVKANIKKNILKRQKRFSFFQRSEDSNNILFRMLDFLIKNRKNVLPVFTVMREINTLVKSGNGELNHFSRENNNYIGATPPAFTPISYNLELGNENRGPGRVLFDD</sequence>
<feature type="non-terminal residue" evidence="7">
    <location>
        <position position="1"/>
    </location>
</feature>
<name>A0A0L7LRM4_OPEBR</name>
<feature type="domain" description="Lipase" evidence="6">
    <location>
        <begin position="67"/>
        <end position="147"/>
    </location>
</feature>
<dbReference type="GO" id="GO:0005615">
    <property type="term" value="C:extracellular space"/>
    <property type="evidence" value="ECO:0007669"/>
    <property type="project" value="TreeGrafter"/>
</dbReference>
<evidence type="ECO:0000313" key="8">
    <source>
        <dbReference type="Proteomes" id="UP000037510"/>
    </source>
</evidence>
<feature type="region of interest" description="Disordered" evidence="5">
    <location>
        <begin position="228"/>
        <end position="251"/>
    </location>
</feature>
<organism evidence="7 8">
    <name type="scientific">Operophtera brumata</name>
    <name type="common">Winter moth</name>
    <name type="synonym">Phalaena brumata</name>
    <dbReference type="NCBI Taxonomy" id="104452"/>
    <lineage>
        <taxon>Eukaryota</taxon>
        <taxon>Metazoa</taxon>
        <taxon>Ecdysozoa</taxon>
        <taxon>Arthropoda</taxon>
        <taxon>Hexapoda</taxon>
        <taxon>Insecta</taxon>
        <taxon>Pterygota</taxon>
        <taxon>Neoptera</taxon>
        <taxon>Endopterygota</taxon>
        <taxon>Lepidoptera</taxon>
        <taxon>Glossata</taxon>
        <taxon>Ditrysia</taxon>
        <taxon>Geometroidea</taxon>
        <taxon>Geometridae</taxon>
        <taxon>Larentiinae</taxon>
        <taxon>Operophtera</taxon>
    </lineage>
</organism>
<protein>
    <submittedName>
        <fullName evidence="7">Hepatic triacylglycerol lipase</fullName>
    </submittedName>
</protein>
<reference evidence="7 8" key="1">
    <citation type="journal article" date="2015" name="Genome Biol. Evol.">
        <title>The genome of winter moth (Operophtera brumata) provides a genomic perspective on sexual dimorphism and phenology.</title>
        <authorList>
            <person name="Derks M.F."/>
            <person name="Smit S."/>
            <person name="Salis L."/>
            <person name="Schijlen E."/>
            <person name="Bossers A."/>
            <person name="Mateman C."/>
            <person name="Pijl A.S."/>
            <person name="de Ridder D."/>
            <person name="Groenen M.A."/>
            <person name="Visser M.E."/>
            <person name="Megens H.J."/>
        </authorList>
    </citation>
    <scope>NUCLEOTIDE SEQUENCE [LARGE SCALE GENOMIC DNA]</scope>
    <source>
        <strain evidence="7">WM2013NL</strain>
        <tissue evidence="7">Head and thorax</tissue>
    </source>
</reference>
<comment type="subcellular location">
    <subcellularLocation>
        <location evidence="1">Secreted</location>
    </subcellularLocation>
</comment>
<comment type="caution">
    <text evidence="7">The sequence shown here is derived from an EMBL/GenBank/DDBJ whole genome shotgun (WGS) entry which is preliminary data.</text>
</comment>
<dbReference type="Gene3D" id="3.40.50.1820">
    <property type="entry name" value="alpha/beta hydrolase"/>
    <property type="match status" value="1"/>
</dbReference>
<accession>A0A0L7LRM4</accession>
<gene>
    <name evidence="7" type="ORF">OBRU01_03360</name>
</gene>
<keyword evidence="3" id="KW-0964">Secreted</keyword>
<dbReference type="Pfam" id="PF00151">
    <property type="entry name" value="Lipase"/>
    <property type="match status" value="1"/>
</dbReference>